<dbReference type="RefSeq" id="WP_103424843.1">
    <property type="nucleotide sequence ID" value="NZ_CP026309.1"/>
</dbReference>
<proteinExistence type="predicted"/>
<protein>
    <submittedName>
        <fullName evidence="1">Uncharacterized protein</fullName>
    </submittedName>
</protein>
<dbReference type="KEGG" id="srub:C2R22_05355"/>
<dbReference type="GeneID" id="35591495"/>
<dbReference type="Proteomes" id="UP000236584">
    <property type="component" value="Chromosome"/>
</dbReference>
<dbReference type="OrthoDB" id="350675at2157"/>
<evidence type="ECO:0000313" key="1">
    <source>
        <dbReference type="EMBL" id="AUV81155.1"/>
    </source>
</evidence>
<dbReference type="EMBL" id="CP026309">
    <property type="protein sequence ID" value="AUV81155.1"/>
    <property type="molecule type" value="Genomic_DNA"/>
</dbReference>
<dbReference type="AlphaFoldDB" id="A0A2I8VGV1"/>
<gene>
    <name evidence="1" type="ORF">C2R22_05355</name>
</gene>
<evidence type="ECO:0000313" key="2">
    <source>
        <dbReference type="Proteomes" id="UP000236584"/>
    </source>
</evidence>
<reference evidence="1 2" key="1">
    <citation type="submission" date="2018-01" db="EMBL/GenBank/DDBJ databases">
        <title>Complete genome sequence of Salinigranum rubrum GX10T, an extremely halophilic archaeon isolated from a marine solar saltern.</title>
        <authorList>
            <person name="Han S."/>
        </authorList>
    </citation>
    <scope>NUCLEOTIDE SEQUENCE [LARGE SCALE GENOMIC DNA]</scope>
    <source>
        <strain evidence="1 2">GX10</strain>
    </source>
</reference>
<keyword evidence="2" id="KW-1185">Reference proteome</keyword>
<accession>A0A2I8VGV1</accession>
<organism evidence="1 2">
    <name type="scientific">Salinigranum rubrum</name>
    <dbReference type="NCBI Taxonomy" id="755307"/>
    <lineage>
        <taxon>Archaea</taxon>
        <taxon>Methanobacteriati</taxon>
        <taxon>Methanobacteriota</taxon>
        <taxon>Stenosarchaea group</taxon>
        <taxon>Halobacteria</taxon>
        <taxon>Halobacteriales</taxon>
        <taxon>Haloferacaceae</taxon>
        <taxon>Salinigranum</taxon>
    </lineage>
</organism>
<sequence>MSDVDPTRRALILAGAMGVGLVPLFAVDDGPDDPDVSYDSGALRRVVGLGTPTVPRRFPVEIGADHVAAHRDRAQSLLSSAPQSPDIPNEAVAREYADRYEQAAEALERAGEARTPYERLDALQSARWFAADVSAVYAAFADDLTREEVLARRESIRERLARLRDRWRYVGDDLAVAVDVHGTVESRVDYAEGTLERAAERRGSDESRVLGVGSAAGTVELARTAAENAAYYYDRFVDSLADPRPLGDAFDRAARVLVADVTARCPDPPTDEWESRFDRDLAYTVAHDLLRDAVSDATWRCRTANEARDSEGVASAVLTAAGADRDLRALDRVRAAVDRGEYGVPRSAEAARREKLAALEAVEAAQRATPTVLASGWTRGALGNLDRGDRTLSRALERDGVEVSEVARAVAAYAWGRTRAAATPGALSRLTGVLDAAATPSTR</sequence>
<name>A0A2I8VGV1_9EURY</name>